<evidence type="ECO:0000313" key="2">
    <source>
        <dbReference type="EMBL" id="OKO89264.1"/>
    </source>
</evidence>
<sequence>MSSYQPWGGFILNEIGIGEARICCGTTKTGATCKNSIKIQDIKAGQQQLANLAARPLDFPTLRPILCDIAKNFLCARWHRQRQANQVGQQWYEAVARNPEQAGHISEDASVAFDTDASQSQRPTLTSPSESEIPRRVTRQNEERQMPPGRDSVPLEPLERTVRYVTASMLRTDSVPWCISSAEPATLSGLNIGVGMQHLELHSLTRSDELSHIHCPFCLGDDEDQADESVILRCKQCRGLAHLGCVEEWLEKREVASNVSCCTCRRDDALDALLSPPRTITTNPDIDVENTRVHVSPVAEETNTIRNARRAGSARLPAQSGSSGRRSTMSGAGRSIRRSARLANTTPSLRRSSRLNRS</sequence>
<feature type="compositionally biased region" description="Low complexity" evidence="1">
    <location>
        <begin position="320"/>
        <end position="334"/>
    </location>
</feature>
<dbReference type="EMBL" id="MNBE01000775">
    <property type="protein sequence ID" value="OKO89264.1"/>
    <property type="molecule type" value="Genomic_DNA"/>
</dbReference>
<reference evidence="2 3" key="1">
    <citation type="submission" date="2016-10" db="EMBL/GenBank/DDBJ databases">
        <title>Genome sequence of the ascomycete fungus Penicillium subrubescens.</title>
        <authorList>
            <person name="De Vries R.P."/>
            <person name="Peng M."/>
            <person name="Dilokpimol A."/>
            <person name="Hilden K."/>
            <person name="Makela M.R."/>
            <person name="Grigoriev I."/>
            <person name="Riley R."/>
            <person name="Granchi Z."/>
        </authorList>
    </citation>
    <scope>NUCLEOTIDE SEQUENCE [LARGE SCALE GENOMIC DNA]</scope>
    <source>
        <strain evidence="2 3">CBS 132785</strain>
    </source>
</reference>
<gene>
    <name evidence="2" type="ORF">PENSUB_13799</name>
</gene>
<keyword evidence="3" id="KW-1185">Reference proteome</keyword>
<name>A0A1Q5SMN7_9EURO</name>
<feature type="region of interest" description="Disordered" evidence="1">
    <location>
        <begin position="297"/>
        <end position="358"/>
    </location>
</feature>
<accession>A0A1Q5SMN7</accession>
<feature type="compositionally biased region" description="Basic and acidic residues" evidence="1">
    <location>
        <begin position="132"/>
        <end position="145"/>
    </location>
</feature>
<evidence type="ECO:0000256" key="1">
    <source>
        <dbReference type="SAM" id="MobiDB-lite"/>
    </source>
</evidence>
<proteinExistence type="predicted"/>
<evidence type="ECO:0000313" key="3">
    <source>
        <dbReference type="Proteomes" id="UP000186955"/>
    </source>
</evidence>
<organism evidence="2 3">
    <name type="scientific">Penicillium subrubescens</name>
    <dbReference type="NCBI Taxonomy" id="1316194"/>
    <lineage>
        <taxon>Eukaryota</taxon>
        <taxon>Fungi</taxon>
        <taxon>Dikarya</taxon>
        <taxon>Ascomycota</taxon>
        <taxon>Pezizomycotina</taxon>
        <taxon>Eurotiomycetes</taxon>
        <taxon>Eurotiomycetidae</taxon>
        <taxon>Eurotiales</taxon>
        <taxon>Aspergillaceae</taxon>
        <taxon>Penicillium</taxon>
    </lineage>
</organism>
<dbReference type="Proteomes" id="UP000186955">
    <property type="component" value="Unassembled WGS sequence"/>
</dbReference>
<evidence type="ECO:0008006" key="4">
    <source>
        <dbReference type="Google" id="ProtNLM"/>
    </source>
</evidence>
<feature type="region of interest" description="Disordered" evidence="1">
    <location>
        <begin position="114"/>
        <end position="154"/>
    </location>
</feature>
<feature type="compositionally biased region" description="Polar residues" evidence="1">
    <location>
        <begin position="116"/>
        <end position="130"/>
    </location>
</feature>
<comment type="caution">
    <text evidence="2">The sequence shown here is derived from an EMBL/GenBank/DDBJ whole genome shotgun (WGS) entry which is preliminary data.</text>
</comment>
<protein>
    <recommendedName>
        <fullName evidence="4">RING-CH-type domain-containing protein</fullName>
    </recommendedName>
</protein>
<dbReference type="AlphaFoldDB" id="A0A1Q5SMN7"/>